<dbReference type="EMBL" id="FOKG01000041">
    <property type="protein sequence ID" value="SFB64177.1"/>
    <property type="molecule type" value="Genomic_DNA"/>
</dbReference>
<dbReference type="AlphaFoldDB" id="A0A1I1CNX1"/>
<dbReference type="Proteomes" id="UP000243799">
    <property type="component" value="Unassembled WGS sequence"/>
</dbReference>
<dbReference type="STRING" id="490629.SAMN05216266_1414"/>
<name>A0A1I1CNX1_9PSEU</name>
<organism evidence="1 2">
    <name type="scientific">Amycolatopsis marina</name>
    <dbReference type="NCBI Taxonomy" id="490629"/>
    <lineage>
        <taxon>Bacteria</taxon>
        <taxon>Bacillati</taxon>
        <taxon>Actinomycetota</taxon>
        <taxon>Actinomycetes</taxon>
        <taxon>Pseudonocardiales</taxon>
        <taxon>Pseudonocardiaceae</taxon>
        <taxon>Amycolatopsis</taxon>
    </lineage>
</organism>
<sequence length="271" mass="29516">MAEAISDAQVVGVLRPFVRATGPLLDALRESDPLGLRARAAHQADGNEDLDKVDPGKREKLRGALSSVKVPGTGAWAGMSPDQRTNWWINRVGRFTSLLTAIPGLGGALADRLPVQDALGAASQGLLLCAIAGEHGVTDLGDRVRLLAWVLFDRELDPALAAGRTDEHDAAAEDAKAEELTEELSVSSRKHGKITIRACGRTLWRLGRSLLAFPGELEKRPRGRFYHRLLGMLPVVGMVADYFGERSGLKRVARRARTWLAQRQHFPGKVR</sequence>
<evidence type="ECO:0000313" key="1">
    <source>
        <dbReference type="EMBL" id="SFB64177.1"/>
    </source>
</evidence>
<gene>
    <name evidence="1" type="ORF">SAMN05216266_1414</name>
</gene>
<dbReference type="RefSeq" id="WP_091679837.1">
    <property type="nucleotide sequence ID" value="NZ_FOKG01000041.1"/>
</dbReference>
<dbReference type="OrthoDB" id="3825591at2"/>
<reference evidence="2" key="1">
    <citation type="submission" date="2016-10" db="EMBL/GenBank/DDBJ databases">
        <authorList>
            <person name="Varghese N."/>
            <person name="Submissions S."/>
        </authorList>
    </citation>
    <scope>NUCLEOTIDE SEQUENCE [LARGE SCALE GENOMIC DNA]</scope>
    <source>
        <strain evidence="2">CGMCC 4.3568</strain>
    </source>
</reference>
<proteinExistence type="predicted"/>
<protein>
    <submittedName>
        <fullName evidence="1">Uncharacterized protein</fullName>
    </submittedName>
</protein>
<accession>A0A1I1CNX1</accession>
<evidence type="ECO:0000313" key="2">
    <source>
        <dbReference type="Proteomes" id="UP000243799"/>
    </source>
</evidence>
<keyword evidence="2" id="KW-1185">Reference proteome</keyword>